<dbReference type="EMBL" id="ADZU01000038">
    <property type="protein sequence ID" value="EFS91523.1"/>
    <property type="molecule type" value="Genomic_DNA"/>
</dbReference>
<dbReference type="RefSeq" id="WP_002546826.1">
    <property type="nucleotide sequence ID" value="NZ_GL383191.1"/>
</dbReference>
<dbReference type="Pfam" id="PF02643">
    <property type="entry name" value="DUF192"/>
    <property type="match status" value="1"/>
</dbReference>
<evidence type="ECO:0000313" key="3">
    <source>
        <dbReference type="Proteomes" id="UP000003179"/>
    </source>
</evidence>
<sequence>MKARAIATVALLGLLAGCAPSTSAASTATVTVGTRQFQVEVADTADEQRTGLSGRAEVPEGTGMLFTFAGRQERQVWMAGMQTRIDAAWIVDDQVLAVETLDPCTMTDQSMCPRWTSPGDVDALLEVPAGALEGVPVGETVTIREDTPS</sequence>
<name>A0ABN0C2V9_9ACTN</name>
<feature type="signal peptide" evidence="1">
    <location>
        <begin position="1"/>
        <end position="24"/>
    </location>
</feature>
<keyword evidence="1" id="KW-0732">Signal</keyword>
<evidence type="ECO:0000313" key="2">
    <source>
        <dbReference type="EMBL" id="EFS91523.1"/>
    </source>
</evidence>
<dbReference type="PANTHER" id="PTHR37953">
    <property type="entry name" value="UPF0127 PROTEIN MJ1496"/>
    <property type="match status" value="1"/>
</dbReference>
<feature type="chain" id="PRO_5047045389" evidence="1">
    <location>
        <begin position="25"/>
        <end position="149"/>
    </location>
</feature>
<organism evidence="2 3">
    <name type="scientific">Cutibacterium modestum HL044PA1</name>
    <dbReference type="NCBI Taxonomy" id="765109"/>
    <lineage>
        <taxon>Bacteria</taxon>
        <taxon>Bacillati</taxon>
        <taxon>Actinomycetota</taxon>
        <taxon>Actinomycetes</taxon>
        <taxon>Propionibacteriales</taxon>
        <taxon>Propionibacteriaceae</taxon>
        <taxon>Cutibacterium</taxon>
        <taxon>Cutibacterium modestum</taxon>
    </lineage>
</organism>
<dbReference type="Proteomes" id="UP000003179">
    <property type="component" value="Unassembled WGS sequence"/>
</dbReference>
<comment type="caution">
    <text evidence="2">The sequence shown here is derived from an EMBL/GenBank/DDBJ whole genome shotgun (WGS) entry which is preliminary data.</text>
</comment>
<dbReference type="InterPro" id="IPR003795">
    <property type="entry name" value="DUF192"/>
</dbReference>
<protein>
    <submittedName>
        <fullName evidence="2">ACR, COG1430</fullName>
    </submittedName>
</protein>
<dbReference type="PANTHER" id="PTHR37953:SF1">
    <property type="entry name" value="UPF0127 PROTEIN MJ1496"/>
    <property type="match status" value="1"/>
</dbReference>
<dbReference type="PROSITE" id="PS51257">
    <property type="entry name" value="PROKAR_LIPOPROTEIN"/>
    <property type="match status" value="1"/>
</dbReference>
<keyword evidence="3" id="KW-1185">Reference proteome</keyword>
<dbReference type="Gene3D" id="2.60.120.1140">
    <property type="entry name" value="Protein of unknown function DUF192"/>
    <property type="match status" value="1"/>
</dbReference>
<dbReference type="InterPro" id="IPR038695">
    <property type="entry name" value="Saro_0823-like_sf"/>
</dbReference>
<evidence type="ECO:0000256" key="1">
    <source>
        <dbReference type="SAM" id="SignalP"/>
    </source>
</evidence>
<reference evidence="2" key="1">
    <citation type="submission" date="2010-08" db="EMBL/GenBank/DDBJ databases">
        <authorList>
            <person name="Weinstock G."/>
            <person name="Sodergren E."/>
            <person name="Clifton S."/>
            <person name="Fulton L."/>
            <person name="Fulton B."/>
            <person name="Courtney L."/>
            <person name="Fronick C."/>
            <person name="Harrison M."/>
            <person name="Strong C."/>
            <person name="Farmer C."/>
            <person name="Delahaunty K."/>
            <person name="Markovic C."/>
            <person name="Hall O."/>
            <person name="Minx P."/>
            <person name="Tomlinson C."/>
            <person name="Mitreva M."/>
            <person name="Hou S."/>
            <person name="Chen J."/>
            <person name="Wollam A."/>
            <person name="Pepin K.H."/>
            <person name="Johnson M."/>
            <person name="Bhonagiri V."/>
            <person name="Zhang X."/>
            <person name="Suruliraj S."/>
            <person name="Warren W."/>
            <person name="Chinwalla A."/>
            <person name="Mardis E.R."/>
            <person name="Wilson R.K."/>
        </authorList>
    </citation>
    <scope>NUCLEOTIDE SEQUENCE [LARGE SCALE GENOMIC DNA]</scope>
    <source>
        <strain evidence="2">HL044PA1</strain>
    </source>
</reference>
<accession>A0ABN0C2V9</accession>
<gene>
    <name evidence="2" type="ORF">HMPREF9607_02286</name>
</gene>
<proteinExistence type="predicted"/>